<evidence type="ECO:0000313" key="1">
    <source>
        <dbReference type="EMBL" id="AWD71988.1"/>
    </source>
</evidence>
<accession>A0A2S1FHQ7</accession>
<gene>
    <name evidence="1" type="ORF">pE10SP1_p049</name>
</gene>
<sequence>MIPTSGLADYITGLARQHGVQYERTPDDAMADVITALADDEVKMDSVASLLLALGRAGVVPSEEVVPLRVNYLREKFNVRPV</sequence>
<dbReference type="EMBL" id="MG869615">
    <property type="protein sequence ID" value="AWD71988.1"/>
    <property type="molecule type" value="Genomic_DNA"/>
</dbReference>
<dbReference type="AlphaFoldDB" id="A0A2S1FHQ7"/>
<protein>
    <submittedName>
        <fullName evidence="1">Uncharacterized protein</fullName>
    </submittedName>
</protein>
<keyword evidence="1" id="KW-0614">Plasmid</keyword>
<proteinExistence type="predicted"/>
<geneLocation type="plasmid" evidence="1">
    <name>pE10SP1</name>
</geneLocation>
<organism evidence="1">
    <name type="scientific">Polaromonas sp. E10S</name>
    <dbReference type="NCBI Taxonomy" id="1840239"/>
    <lineage>
        <taxon>Bacteria</taxon>
        <taxon>Pseudomonadati</taxon>
        <taxon>Pseudomonadota</taxon>
        <taxon>Betaproteobacteria</taxon>
        <taxon>Burkholderiales</taxon>
        <taxon>Comamonadaceae</taxon>
        <taxon>Polaromonas</taxon>
    </lineage>
</organism>
<reference evidence="1" key="1">
    <citation type="submission" date="2018-01" db="EMBL/GenBank/DDBJ databases">
        <title>Plasmids of psychrophilic Polaromonas spp. isolated from Arctic and Antarctic glaciers.</title>
        <authorList>
            <person name="Dziewit L."/>
            <person name="Ciok A."/>
        </authorList>
    </citation>
    <scope>NUCLEOTIDE SEQUENCE</scope>
    <source>
        <plasmid evidence="1">pE10SP1</plasmid>
    </source>
</reference>
<name>A0A2S1FHQ7_9BURK</name>
<dbReference type="RefSeq" id="WP_181374778.1">
    <property type="nucleotide sequence ID" value="NZ_MG869615.1"/>
</dbReference>